<keyword evidence="4" id="KW-0378">Hydrolase</keyword>
<dbReference type="GO" id="GO:0016829">
    <property type="term" value="F:lyase activity"/>
    <property type="evidence" value="ECO:0007669"/>
    <property type="project" value="UniProtKB-KW"/>
</dbReference>
<evidence type="ECO:0000313" key="8">
    <source>
        <dbReference type="Proteomes" id="UP001456524"/>
    </source>
</evidence>
<protein>
    <recommendedName>
        <fullName evidence="3">pectinesterase</fullName>
        <ecNumber evidence="3">3.1.1.11</ecNumber>
    </recommendedName>
</protein>
<dbReference type="Pfam" id="PF01095">
    <property type="entry name" value="Pectinesterase"/>
    <property type="match status" value="1"/>
</dbReference>
<organism evidence="7 8">
    <name type="scientific">Phyllosticta citrichinensis</name>
    <dbReference type="NCBI Taxonomy" id="1130410"/>
    <lineage>
        <taxon>Eukaryota</taxon>
        <taxon>Fungi</taxon>
        <taxon>Dikarya</taxon>
        <taxon>Ascomycota</taxon>
        <taxon>Pezizomycotina</taxon>
        <taxon>Dothideomycetes</taxon>
        <taxon>Dothideomycetes incertae sedis</taxon>
        <taxon>Botryosphaeriales</taxon>
        <taxon>Phyllostictaceae</taxon>
        <taxon>Phyllosticta</taxon>
    </lineage>
</organism>
<comment type="caution">
    <text evidence="7">The sequence shown here is derived from an EMBL/GenBank/DDBJ whole genome shotgun (WGS) entry which is preliminary data.</text>
</comment>
<keyword evidence="7" id="KW-0456">Lyase</keyword>
<dbReference type="SUPFAM" id="SSF51126">
    <property type="entry name" value="Pectin lyase-like"/>
    <property type="match status" value="1"/>
</dbReference>
<dbReference type="InterPro" id="IPR012334">
    <property type="entry name" value="Pectin_lyas_fold"/>
</dbReference>
<evidence type="ECO:0000313" key="7">
    <source>
        <dbReference type="EMBL" id="KAK8173722.1"/>
    </source>
</evidence>
<dbReference type="EC" id="3.1.1.11" evidence="3"/>
<dbReference type="InterPro" id="IPR000070">
    <property type="entry name" value="Pectinesterase_cat"/>
</dbReference>
<proteinExistence type="inferred from homology"/>
<evidence type="ECO:0000256" key="2">
    <source>
        <dbReference type="ARBA" id="ARBA00008891"/>
    </source>
</evidence>
<evidence type="ECO:0000256" key="4">
    <source>
        <dbReference type="ARBA" id="ARBA00022801"/>
    </source>
</evidence>
<name>A0ABR1XZH6_9PEZI</name>
<sequence length="429" mass="46130">MACLGVLKYVKAGRQGHAQAKKLVSRVCISGVVTIVMSVFKSSLNRSLLISALATFLLRASHATSLPFNRTECQAPTTDPLQGCPLGTLLVGTNATNTSSSFINIQSAILSLPHDNSSATILILPGVYEEQLNITRPGPLNLLGQTESPHNASFNTVSVIWHEATGNDVNTFDNAYTSVLTIAPTLESSLTGSGPTGYAVPANTSFGTSDFRAYNLDFTNDYLPYSAGPSLALGVSYANAAFYHTRFYSYQDTVYVGKRGNAYFHQCVIAGQTDFLYGFGTAWIENSTLLLRGCGGGITAWKGTNTTTPNKYGVYVHASSVVPANSSIAADIKGKCSLGRPWNSLHRSIFAQTYLSEAIRAEGYTAWGSSEPRVDAVTFMAEFDDFGPGWNLGGRKAGNVTRVLTQEDWYSFSGPEKVFEDGAAWVDEE</sequence>
<evidence type="ECO:0000259" key="6">
    <source>
        <dbReference type="Pfam" id="PF01095"/>
    </source>
</evidence>
<reference evidence="7 8" key="1">
    <citation type="journal article" date="2022" name="G3 (Bethesda)">
        <title>Enemy or ally: a genomic approach to elucidate the lifestyle of Phyllosticta citrichinaensis.</title>
        <authorList>
            <person name="Buijs V.A."/>
            <person name="Groenewald J.Z."/>
            <person name="Haridas S."/>
            <person name="LaButti K.M."/>
            <person name="Lipzen A."/>
            <person name="Martin F.M."/>
            <person name="Barry K."/>
            <person name="Grigoriev I.V."/>
            <person name="Crous P.W."/>
            <person name="Seidl M.F."/>
        </authorList>
    </citation>
    <scope>NUCLEOTIDE SEQUENCE [LARGE SCALE GENOMIC DNA]</scope>
    <source>
        <strain evidence="7 8">CBS 129764</strain>
    </source>
</reference>
<dbReference type="Gene3D" id="2.160.20.10">
    <property type="entry name" value="Single-stranded right-handed beta-helix, Pectin lyase-like"/>
    <property type="match status" value="1"/>
</dbReference>
<evidence type="ECO:0000256" key="1">
    <source>
        <dbReference type="ARBA" id="ARBA00005184"/>
    </source>
</evidence>
<keyword evidence="8" id="KW-1185">Reference proteome</keyword>
<comment type="pathway">
    <text evidence="1">Glycan metabolism; pectin degradation; 2-dehydro-3-deoxy-D-gluconate from pectin: step 1/5.</text>
</comment>
<accession>A0ABR1XZH6</accession>
<dbReference type="EMBL" id="JBBWUH010000003">
    <property type="protein sequence ID" value="KAK8173722.1"/>
    <property type="molecule type" value="Genomic_DNA"/>
</dbReference>
<evidence type="ECO:0000256" key="3">
    <source>
        <dbReference type="ARBA" id="ARBA00013229"/>
    </source>
</evidence>
<dbReference type="PANTHER" id="PTHR31321:SF137">
    <property type="entry name" value="PECTIN METHYL ESTERASE (EUROFUNG)"/>
    <property type="match status" value="1"/>
</dbReference>
<feature type="domain" description="Pectinesterase catalytic" evidence="6">
    <location>
        <begin position="207"/>
        <end position="406"/>
    </location>
</feature>
<gene>
    <name evidence="7" type="ORF">IWX90DRAFT_427749</name>
</gene>
<comment type="similarity">
    <text evidence="2">Belongs to the pectinesterase family.</text>
</comment>
<dbReference type="InterPro" id="IPR011050">
    <property type="entry name" value="Pectin_lyase_fold/virulence"/>
</dbReference>
<evidence type="ECO:0000256" key="5">
    <source>
        <dbReference type="ARBA" id="ARBA00023085"/>
    </source>
</evidence>
<keyword evidence="5" id="KW-0063">Aspartyl esterase</keyword>
<dbReference type="PANTHER" id="PTHR31321">
    <property type="entry name" value="ACYL-COA THIOESTER HYDROLASE YBHC-RELATED"/>
    <property type="match status" value="1"/>
</dbReference>
<dbReference type="Proteomes" id="UP001456524">
    <property type="component" value="Unassembled WGS sequence"/>
</dbReference>